<keyword evidence="1" id="KW-0812">Transmembrane</keyword>
<feature type="transmembrane region" description="Helical" evidence="1">
    <location>
        <begin position="78"/>
        <end position="100"/>
    </location>
</feature>
<dbReference type="GO" id="GO:0015234">
    <property type="term" value="F:thiamine transmembrane transporter activity"/>
    <property type="evidence" value="ECO:0007669"/>
    <property type="project" value="InterPro"/>
</dbReference>
<protein>
    <submittedName>
        <fullName evidence="2">Thiamine transporter ThiT</fullName>
    </submittedName>
</protein>
<keyword evidence="1" id="KW-1133">Transmembrane helix</keyword>
<comment type="caution">
    <text evidence="2">The sequence shown here is derived from an EMBL/GenBank/DDBJ whole genome shotgun (WGS) entry which is preliminary data.</text>
</comment>
<proteinExistence type="predicted"/>
<dbReference type="GO" id="GO:0005886">
    <property type="term" value="C:plasma membrane"/>
    <property type="evidence" value="ECO:0007669"/>
    <property type="project" value="InterPro"/>
</dbReference>
<dbReference type="Pfam" id="PF09515">
    <property type="entry name" value="Thia_YuaJ"/>
    <property type="match status" value="1"/>
</dbReference>
<dbReference type="Gene3D" id="1.10.1760.20">
    <property type="match status" value="1"/>
</dbReference>
<dbReference type="AlphaFoldDB" id="A0A645CG42"/>
<reference evidence="2" key="1">
    <citation type="submission" date="2019-08" db="EMBL/GenBank/DDBJ databases">
        <authorList>
            <person name="Kucharzyk K."/>
            <person name="Murdoch R.W."/>
            <person name="Higgins S."/>
            <person name="Loffler F."/>
        </authorList>
    </citation>
    <scope>NUCLEOTIDE SEQUENCE</scope>
</reference>
<dbReference type="InterPro" id="IPR012651">
    <property type="entry name" value="Thia_Transptr_ThiT"/>
</dbReference>
<organism evidence="2">
    <name type="scientific">bioreactor metagenome</name>
    <dbReference type="NCBI Taxonomy" id="1076179"/>
    <lineage>
        <taxon>unclassified sequences</taxon>
        <taxon>metagenomes</taxon>
        <taxon>ecological metagenomes</taxon>
    </lineage>
</organism>
<gene>
    <name evidence="2" type="primary">thiT_5</name>
    <name evidence="2" type="ORF">SDC9_122867</name>
</gene>
<sequence>MTAKRMTPTRMLCEGALLVAAAQILSFVKLFELPNGGSLTPAMFPILLFAVRWGVGSGLLAGFVLGVLQFMFDGGFALGWQSILGDYLVAFAALGLAGAFRGKRWGIFAGSVLGCLARFLVHYVVGATIWAEWMPEEFFGLTMTTPWFYSLLYNGSYMLPNLVLALVIAAALYRPMARYLTGEDFTR</sequence>
<feature type="transmembrane region" description="Helical" evidence="1">
    <location>
        <begin position="107"/>
        <end position="131"/>
    </location>
</feature>
<feature type="transmembrane region" description="Helical" evidence="1">
    <location>
        <begin position="46"/>
        <end position="72"/>
    </location>
</feature>
<evidence type="ECO:0000313" key="2">
    <source>
        <dbReference type="EMBL" id="MPM75873.1"/>
    </source>
</evidence>
<keyword evidence="1" id="KW-0472">Membrane</keyword>
<dbReference type="EMBL" id="VSSQ01026921">
    <property type="protein sequence ID" value="MPM75873.1"/>
    <property type="molecule type" value="Genomic_DNA"/>
</dbReference>
<name>A0A645CG42_9ZZZZ</name>
<feature type="transmembrane region" description="Helical" evidence="1">
    <location>
        <begin position="151"/>
        <end position="173"/>
    </location>
</feature>
<accession>A0A645CG42</accession>
<evidence type="ECO:0000256" key="1">
    <source>
        <dbReference type="SAM" id="Phobius"/>
    </source>
</evidence>